<name>A9BS33_DELAS</name>
<dbReference type="PANTHER" id="PTHR42928:SF5">
    <property type="entry name" value="BLR1237 PROTEIN"/>
    <property type="match status" value="1"/>
</dbReference>
<organism evidence="2 3">
    <name type="scientific">Delftia acidovorans (strain DSM 14801 / SPH-1)</name>
    <dbReference type="NCBI Taxonomy" id="398578"/>
    <lineage>
        <taxon>Bacteria</taxon>
        <taxon>Pseudomonadati</taxon>
        <taxon>Pseudomonadota</taxon>
        <taxon>Betaproteobacteria</taxon>
        <taxon>Burkholderiales</taxon>
        <taxon>Comamonadaceae</taxon>
        <taxon>Delftia</taxon>
    </lineage>
</organism>
<evidence type="ECO:0000313" key="2">
    <source>
        <dbReference type="EMBL" id="ABX33443.1"/>
    </source>
</evidence>
<dbReference type="eggNOG" id="COG3181">
    <property type="taxonomic scope" value="Bacteria"/>
</dbReference>
<comment type="similarity">
    <text evidence="1">Belongs to the UPF0065 (bug) family.</text>
</comment>
<sequence>MQAGQKRACVQRAVCRRPSKAHTGRHKRTSADIRTITWRQDMTIPARFNPWARRRLLACSFTCALAGMAAATVATVALAPAPVLAQPAAWPARPVRLVVGYAAGGATDVIARLVAARMGEQLGQSVVVDNRTGANSNVGAEAVARAPADGYTLYVYTIANTINASLYPRLGYDPVKDFEPIGLIAKIPNILVVNPRLPIQNVADYVRHARQSAQGISFASSGSGSSIHLSGEMFRQLSGLRMLHVPYRGSAPAITDLLGGQVDSMFDNAPSALPHVQAGKLRAIAITSARRSALLPDVPTLAESGYAGFDVQSWFGLAAPAGTPPAVIERLNHALNTALAAPELRQRLGEMAATPEPGTPAQMRSFAASEIKRWREVVKASGATAQ</sequence>
<accession>A9BS33</accession>
<dbReference type="EMBL" id="CP000884">
    <property type="protein sequence ID" value="ABX33443.1"/>
    <property type="molecule type" value="Genomic_DNA"/>
</dbReference>
<proteinExistence type="inferred from homology"/>
<dbReference type="KEGG" id="dac:Daci_0797"/>
<dbReference type="SUPFAM" id="SSF53850">
    <property type="entry name" value="Periplasmic binding protein-like II"/>
    <property type="match status" value="1"/>
</dbReference>
<dbReference type="STRING" id="398578.Daci_0797"/>
<dbReference type="Gene3D" id="3.40.190.10">
    <property type="entry name" value="Periplasmic binding protein-like II"/>
    <property type="match status" value="1"/>
</dbReference>
<dbReference type="Proteomes" id="UP000000784">
    <property type="component" value="Chromosome"/>
</dbReference>
<reference evidence="3" key="2">
    <citation type="submission" date="2007-11" db="EMBL/GenBank/DDBJ databases">
        <title>Complete sequence of Delftia acidovorans DSM 14801 / SPH-1.</title>
        <authorList>
            <person name="Copeland A."/>
            <person name="Lucas S."/>
            <person name="Lapidus A."/>
            <person name="Barry K."/>
            <person name="Glavina del Rio T."/>
            <person name="Dalin E."/>
            <person name="Tice H."/>
            <person name="Pitluck S."/>
            <person name="Lowry S."/>
            <person name="Clum A."/>
            <person name="Schmutz J."/>
            <person name="Larimer F."/>
            <person name="Land M."/>
            <person name="Hauser L."/>
            <person name="Kyrpides N."/>
            <person name="Kim E."/>
            <person name="Schleheck D."/>
            <person name="Richardson P."/>
        </authorList>
    </citation>
    <scope>NUCLEOTIDE SEQUENCE [LARGE SCALE GENOMIC DNA]</scope>
    <source>
        <strain evidence="3">DSM 14801 / SPH-1</strain>
    </source>
</reference>
<dbReference type="InterPro" id="IPR042100">
    <property type="entry name" value="Bug_dom1"/>
</dbReference>
<dbReference type="CDD" id="cd13578">
    <property type="entry name" value="PBP2_Bug27"/>
    <property type="match status" value="1"/>
</dbReference>
<evidence type="ECO:0000313" key="3">
    <source>
        <dbReference type="Proteomes" id="UP000000784"/>
    </source>
</evidence>
<protein>
    <recommendedName>
        <fullName evidence="4">Tripartite tricarboxylate transporter substrate binding protein</fullName>
    </recommendedName>
</protein>
<dbReference type="InterPro" id="IPR005064">
    <property type="entry name" value="BUG"/>
</dbReference>
<dbReference type="PANTHER" id="PTHR42928">
    <property type="entry name" value="TRICARBOXYLATE-BINDING PROTEIN"/>
    <property type="match status" value="1"/>
</dbReference>
<dbReference type="Gene3D" id="3.40.190.150">
    <property type="entry name" value="Bordetella uptake gene, domain 1"/>
    <property type="match status" value="1"/>
</dbReference>
<dbReference type="AlphaFoldDB" id="A9BS33"/>
<evidence type="ECO:0000256" key="1">
    <source>
        <dbReference type="ARBA" id="ARBA00006987"/>
    </source>
</evidence>
<dbReference type="Pfam" id="PF03401">
    <property type="entry name" value="TctC"/>
    <property type="match status" value="1"/>
</dbReference>
<keyword evidence="3" id="KW-1185">Reference proteome</keyword>
<evidence type="ECO:0008006" key="4">
    <source>
        <dbReference type="Google" id="ProtNLM"/>
    </source>
</evidence>
<dbReference type="HOGENOM" id="CLU_045683_0_0_4"/>
<gene>
    <name evidence="2" type="ordered locus">Daci_0797</name>
</gene>
<reference evidence="2 3" key="1">
    <citation type="journal article" date="2004" name="Appl. Environ. Microbiol.">
        <title>Mineralization of individual congeners of linear alkylbenzenesulfonate by defined pairs of heterotrophic bacteria.</title>
        <authorList>
            <person name="Schleheck D."/>
            <person name="Knepper T.P."/>
            <person name="Fischer K."/>
            <person name="Cook A.M."/>
        </authorList>
    </citation>
    <scope>NUCLEOTIDE SEQUENCE [LARGE SCALE GENOMIC DNA]</scope>
    <source>
        <strain evidence="3">DSM 14801 / SPH-1</strain>
    </source>
</reference>